<proteinExistence type="predicted"/>
<organism evidence="4 5">
    <name type="scientific">Marinilabilia salmonicolor</name>
    <dbReference type="NCBI Taxonomy" id="989"/>
    <lineage>
        <taxon>Bacteria</taxon>
        <taxon>Pseudomonadati</taxon>
        <taxon>Bacteroidota</taxon>
        <taxon>Bacteroidia</taxon>
        <taxon>Marinilabiliales</taxon>
        <taxon>Marinilabiliaceae</taxon>
        <taxon>Marinilabilia</taxon>
    </lineage>
</organism>
<evidence type="ECO:0000256" key="2">
    <source>
        <dbReference type="SAM" id="Phobius"/>
    </source>
</evidence>
<dbReference type="Pfam" id="PF14237">
    <property type="entry name" value="GYF_2"/>
    <property type="match status" value="1"/>
</dbReference>
<gene>
    <name evidence="4" type="ORF">DFO77_1632</name>
</gene>
<evidence type="ECO:0000256" key="1">
    <source>
        <dbReference type="SAM" id="MobiDB-lite"/>
    </source>
</evidence>
<accession>A0A368UIS6</accession>
<dbReference type="AlphaFoldDB" id="A0A368UIS6"/>
<dbReference type="EMBL" id="QPIZ01000063">
    <property type="protein sequence ID" value="RCW20340.1"/>
    <property type="molecule type" value="Genomic_DNA"/>
</dbReference>
<feature type="compositionally biased region" description="Polar residues" evidence="1">
    <location>
        <begin position="65"/>
        <end position="76"/>
    </location>
</feature>
<evidence type="ECO:0000313" key="5">
    <source>
        <dbReference type="Proteomes" id="UP000252733"/>
    </source>
</evidence>
<name>A0A368UIS6_9BACT</name>
<keyword evidence="2" id="KW-0812">Transmembrane</keyword>
<evidence type="ECO:0000259" key="3">
    <source>
        <dbReference type="Pfam" id="PF14237"/>
    </source>
</evidence>
<feature type="domain" description="GYF" evidence="3">
    <location>
        <begin position="4"/>
        <end position="49"/>
    </location>
</feature>
<feature type="transmembrane region" description="Helical" evidence="2">
    <location>
        <begin position="98"/>
        <end position="116"/>
    </location>
</feature>
<protein>
    <submittedName>
        <fullName evidence="4">Uncharacterized protein DUF4339</fullName>
    </submittedName>
</protein>
<evidence type="ECO:0000313" key="4">
    <source>
        <dbReference type="EMBL" id="RCW20340.1"/>
    </source>
</evidence>
<feature type="region of interest" description="Disordered" evidence="1">
    <location>
        <begin position="65"/>
        <end position="91"/>
    </location>
</feature>
<dbReference type="InterPro" id="IPR025640">
    <property type="entry name" value="GYF_2"/>
</dbReference>
<sequence length="270" mass="31674">MKKYFYTDGIEKFGPFSFEELKRLNLTRETKIWYYGLENWTTLSKIEELQSITKTIPPKLKVNEASNTTQEFETTTKPPSIKKNEKPKPKNKRSLKRIATISIIVLFSILIVYIIGNNQKENKLYQNISSSAFEANVDFDFYVKKFYRDVEVFGIFPKKPKTTIIKFAKLDQLTNATHIHGISYGMNDDDRIEIYINPSTWKSFNKPMRYYLMYHELSHDVLNVDDLKDLPSNEGKLMYPAIATYESKTMDDFIESSHELFEEVAAKQNY</sequence>
<keyword evidence="2" id="KW-1133">Transmembrane helix</keyword>
<keyword evidence="2" id="KW-0472">Membrane</keyword>
<comment type="caution">
    <text evidence="4">The sequence shown here is derived from an EMBL/GenBank/DDBJ whole genome shotgun (WGS) entry which is preliminary data.</text>
</comment>
<keyword evidence="5" id="KW-1185">Reference proteome</keyword>
<dbReference type="RefSeq" id="WP_114438212.1">
    <property type="nucleotide sequence ID" value="NZ_QPIZ01000063.1"/>
</dbReference>
<dbReference type="Proteomes" id="UP000252733">
    <property type="component" value="Unassembled WGS sequence"/>
</dbReference>
<reference evidence="4 5" key="1">
    <citation type="submission" date="2018-07" db="EMBL/GenBank/DDBJ databases">
        <title>Freshwater and sediment microbial communities from various areas in North America, analyzing microbe dynamics in response to fracking.</title>
        <authorList>
            <person name="Lamendella R."/>
        </authorList>
    </citation>
    <scope>NUCLEOTIDE SEQUENCE [LARGE SCALE GENOMIC DNA]</scope>
    <source>
        <strain evidence="4 5">160A</strain>
    </source>
</reference>